<keyword evidence="3" id="KW-1185">Reference proteome</keyword>
<dbReference type="Proteomes" id="UP001162164">
    <property type="component" value="Unassembled WGS sequence"/>
</dbReference>
<evidence type="ECO:0000313" key="3">
    <source>
        <dbReference type="Proteomes" id="UP001162164"/>
    </source>
</evidence>
<evidence type="ECO:0000313" key="2">
    <source>
        <dbReference type="EMBL" id="KAJ8975235.1"/>
    </source>
</evidence>
<keyword evidence="1" id="KW-0175">Coiled coil</keyword>
<feature type="coiled-coil region" evidence="1">
    <location>
        <begin position="206"/>
        <end position="240"/>
    </location>
</feature>
<proteinExistence type="predicted"/>
<protein>
    <submittedName>
        <fullName evidence="2">Uncharacterized protein</fullName>
    </submittedName>
</protein>
<feature type="coiled-coil region" evidence="1">
    <location>
        <begin position="114"/>
        <end position="148"/>
    </location>
</feature>
<gene>
    <name evidence="2" type="ORF">NQ317_013982</name>
</gene>
<evidence type="ECO:0000256" key="1">
    <source>
        <dbReference type="SAM" id="Coils"/>
    </source>
</evidence>
<accession>A0ABQ9JAM9</accession>
<name>A0ABQ9JAM9_9CUCU</name>
<reference evidence="2" key="1">
    <citation type="journal article" date="2023" name="Insect Mol. Biol.">
        <title>Genome sequencing provides insights into the evolution of gene families encoding plant cell wall-degrading enzymes in longhorned beetles.</title>
        <authorList>
            <person name="Shin N.R."/>
            <person name="Okamura Y."/>
            <person name="Kirsch R."/>
            <person name="Pauchet Y."/>
        </authorList>
    </citation>
    <scope>NUCLEOTIDE SEQUENCE</scope>
    <source>
        <strain evidence="2">MMC_N1</strain>
    </source>
</reference>
<sequence>MKNAKMSLDNEDLLSVEEVERALSEIEKNKYSPVKCTERKDYFEGTLTVLSKEFDSLGLPTIDLAQPMPKVFKQVVSNARSLVHIHRSTLSNIKDLNIENKCKDTTQTELHKIIDNYKLKVIKYQEKISMMENQMIKLKHEKQEEIQEGIVLKEELGKNKRYHTSKQNELHRHIKKLTKENNILRESLDKEIGIYRSKDDIVLELLRKYKTNEEIFQSTIKRLQENNRELLNEILDMKSQQILDTCSNNQGCSS</sequence>
<dbReference type="EMBL" id="JAPWTJ010000854">
    <property type="protein sequence ID" value="KAJ8975235.1"/>
    <property type="molecule type" value="Genomic_DNA"/>
</dbReference>
<organism evidence="2 3">
    <name type="scientific">Molorchus minor</name>
    <dbReference type="NCBI Taxonomy" id="1323400"/>
    <lineage>
        <taxon>Eukaryota</taxon>
        <taxon>Metazoa</taxon>
        <taxon>Ecdysozoa</taxon>
        <taxon>Arthropoda</taxon>
        <taxon>Hexapoda</taxon>
        <taxon>Insecta</taxon>
        <taxon>Pterygota</taxon>
        <taxon>Neoptera</taxon>
        <taxon>Endopterygota</taxon>
        <taxon>Coleoptera</taxon>
        <taxon>Polyphaga</taxon>
        <taxon>Cucujiformia</taxon>
        <taxon>Chrysomeloidea</taxon>
        <taxon>Cerambycidae</taxon>
        <taxon>Lamiinae</taxon>
        <taxon>Monochamini</taxon>
        <taxon>Molorchus</taxon>
    </lineage>
</organism>
<comment type="caution">
    <text evidence="2">The sequence shown here is derived from an EMBL/GenBank/DDBJ whole genome shotgun (WGS) entry which is preliminary data.</text>
</comment>